<keyword evidence="1" id="KW-1133">Transmembrane helix</keyword>
<accession>A0A6J7WQ35</accession>
<evidence type="ECO:0000313" key="2">
    <source>
        <dbReference type="EMBL" id="CAB5218802.1"/>
    </source>
</evidence>
<organism evidence="2">
    <name type="scientific">uncultured Caudovirales phage</name>
    <dbReference type="NCBI Taxonomy" id="2100421"/>
    <lineage>
        <taxon>Viruses</taxon>
        <taxon>Duplodnaviria</taxon>
        <taxon>Heunggongvirae</taxon>
        <taxon>Uroviricota</taxon>
        <taxon>Caudoviricetes</taxon>
        <taxon>Peduoviridae</taxon>
        <taxon>Maltschvirus</taxon>
        <taxon>Maltschvirus maltsch</taxon>
    </lineage>
</organism>
<dbReference type="EMBL" id="LR798266">
    <property type="protein sequence ID" value="CAB5218802.1"/>
    <property type="molecule type" value="Genomic_DNA"/>
</dbReference>
<keyword evidence="1" id="KW-0472">Membrane</keyword>
<name>A0A6J7WQ35_9CAUD</name>
<sequence length="57" mass="6222">MKSYKTTIWGLIMATLVAVQPIAEGTGYHFDGQTITKILFAAALAAFGYMSKDHDVK</sequence>
<gene>
    <name evidence="2" type="ORF">UFOVP215_19</name>
</gene>
<evidence type="ECO:0000256" key="1">
    <source>
        <dbReference type="SAM" id="Phobius"/>
    </source>
</evidence>
<proteinExistence type="predicted"/>
<feature type="transmembrane region" description="Helical" evidence="1">
    <location>
        <begin position="35"/>
        <end position="51"/>
    </location>
</feature>
<keyword evidence="1" id="KW-0812">Transmembrane</keyword>
<reference evidence="2" key="1">
    <citation type="submission" date="2020-05" db="EMBL/GenBank/DDBJ databases">
        <authorList>
            <person name="Chiriac C."/>
            <person name="Salcher M."/>
            <person name="Ghai R."/>
            <person name="Kavagutti S V."/>
        </authorList>
    </citation>
    <scope>NUCLEOTIDE SEQUENCE</scope>
</reference>
<protein>
    <submittedName>
        <fullName evidence="2">Uncharacterized protein</fullName>
    </submittedName>
</protein>